<dbReference type="SUPFAM" id="SSF53300">
    <property type="entry name" value="vWA-like"/>
    <property type="match status" value="1"/>
</dbReference>
<reference evidence="3" key="1">
    <citation type="submission" date="2016-11" db="UniProtKB">
        <authorList>
            <consortium name="WormBaseParasite"/>
        </authorList>
    </citation>
    <scope>IDENTIFICATION</scope>
</reference>
<name>A0A1I7XAU4_HETBA</name>
<evidence type="ECO:0000313" key="2">
    <source>
        <dbReference type="Proteomes" id="UP000095283"/>
    </source>
</evidence>
<organism evidence="2 3">
    <name type="scientific">Heterorhabditis bacteriophora</name>
    <name type="common">Entomopathogenic nematode worm</name>
    <dbReference type="NCBI Taxonomy" id="37862"/>
    <lineage>
        <taxon>Eukaryota</taxon>
        <taxon>Metazoa</taxon>
        <taxon>Ecdysozoa</taxon>
        <taxon>Nematoda</taxon>
        <taxon>Chromadorea</taxon>
        <taxon>Rhabditida</taxon>
        <taxon>Rhabditina</taxon>
        <taxon>Rhabditomorpha</taxon>
        <taxon>Strongyloidea</taxon>
        <taxon>Heterorhabditidae</taxon>
        <taxon>Heterorhabditis</taxon>
    </lineage>
</organism>
<dbReference type="Proteomes" id="UP000095283">
    <property type="component" value="Unplaced"/>
</dbReference>
<dbReference type="Gene3D" id="3.40.50.410">
    <property type="entry name" value="von Willebrand factor, type A domain"/>
    <property type="match status" value="1"/>
</dbReference>
<dbReference type="InterPro" id="IPR002035">
    <property type="entry name" value="VWF_A"/>
</dbReference>
<accession>A0A1I7XAU4</accession>
<protein>
    <submittedName>
        <fullName evidence="3">EGF_CA domain-containing protein</fullName>
    </submittedName>
</protein>
<evidence type="ECO:0000259" key="1">
    <source>
        <dbReference type="Pfam" id="PF00092"/>
    </source>
</evidence>
<dbReference type="AlphaFoldDB" id="A0A1I7XAU4"/>
<dbReference type="WBParaSite" id="Hba_14565">
    <property type="protein sequence ID" value="Hba_14565"/>
    <property type="gene ID" value="Hba_14565"/>
</dbReference>
<evidence type="ECO:0000313" key="3">
    <source>
        <dbReference type="WBParaSite" id="Hba_14565"/>
    </source>
</evidence>
<feature type="domain" description="VWFA" evidence="1">
    <location>
        <begin position="109"/>
        <end position="157"/>
    </location>
</feature>
<dbReference type="InterPro" id="IPR036465">
    <property type="entry name" value="vWFA_dom_sf"/>
</dbReference>
<dbReference type="Pfam" id="PF00092">
    <property type="entry name" value="VWA"/>
    <property type="match status" value="1"/>
</dbReference>
<keyword evidence="2" id="KW-1185">Reference proteome</keyword>
<sequence length="201" mass="22537">MSIYNIGVTPIFSTYNSLGNDMVSTAMRTQSALIQMIPTPVSVDLDLQMFLQHLIDCLVKKILFAYCTSLCSLQLFPMCSGRRCIEAINECASKTLNDCSENALCEDLDNVTGPSQAARKLNINTFSIGVTDHVLASELESIAGSPNRWFYVDKFKERSCIPNQPSSCDVRKREKCLPHNEFYTCQCDRTERRHPVTGICC</sequence>
<proteinExistence type="predicted"/>